<keyword evidence="3" id="KW-1185">Reference proteome</keyword>
<proteinExistence type="predicted"/>
<feature type="region of interest" description="Disordered" evidence="1">
    <location>
        <begin position="24"/>
        <end position="57"/>
    </location>
</feature>
<accession>A0AAV2MPH3</accession>
<organism evidence="2 3">
    <name type="scientific">Knipowitschia caucasica</name>
    <name type="common">Caucasian dwarf goby</name>
    <name type="synonym">Pomatoschistus caucasicus</name>
    <dbReference type="NCBI Taxonomy" id="637954"/>
    <lineage>
        <taxon>Eukaryota</taxon>
        <taxon>Metazoa</taxon>
        <taxon>Chordata</taxon>
        <taxon>Craniata</taxon>
        <taxon>Vertebrata</taxon>
        <taxon>Euteleostomi</taxon>
        <taxon>Actinopterygii</taxon>
        <taxon>Neopterygii</taxon>
        <taxon>Teleostei</taxon>
        <taxon>Neoteleostei</taxon>
        <taxon>Acanthomorphata</taxon>
        <taxon>Gobiaria</taxon>
        <taxon>Gobiiformes</taxon>
        <taxon>Gobioidei</taxon>
        <taxon>Gobiidae</taxon>
        <taxon>Gobiinae</taxon>
        <taxon>Knipowitschia</taxon>
    </lineage>
</organism>
<evidence type="ECO:0000313" key="2">
    <source>
        <dbReference type="EMBL" id="CAL1615197.1"/>
    </source>
</evidence>
<gene>
    <name evidence="2" type="ORF">KC01_LOCUS41190</name>
</gene>
<reference evidence="2 3" key="1">
    <citation type="submission" date="2024-04" db="EMBL/GenBank/DDBJ databases">
        <authorList>
            <person name="Waldvogel A.-M."/>
            <person name="Schoenle A."/>
        </authorList>
    </citation>
    <scope>NUCLEOTIDE SEQUENCE [LARGE SCALE GENOMIC DNA]</scope>
</reference>
<evidence type="ECO:0000256" key="1">
    <source>
        <dbReference type="SAM" id="MobiDB-lite"/>
    </source>
</evidence>
<name>A0AAV2MPH3_KNICA</name>
<evidence type="ECO:0000313" key="3">
    <source>
        <dbReference type="Proteomes" id="UP001497482"/>
    </source>
</evidence>
<dbReference type="EMBL" id="OZ035831">
    <property type="protein sequence ID" value="CAL1615197.1"/>
    <property type="molecule type" value="Genomic_DNA"/>
</dbReference>
<protein>
    <submittedName>
        <fullName evidence="2">Uncharacterized protein</fullName>
    </submittedName>
</protein>
<dbReference type="Proteomes" id="UP001497482">
    <property type="component" value="Chromosome 9"/>
</dbReference>
<dbReference type="AlphaFoldDB" id="A0AAV2MPH3"/>
<sequence length="143" mass="15586">MEPAGALPLLSQTLQHLELLNPAEESHRPTVDSSCSLTPPHRHITEGCPANGDAPPGTLLPPLRSLRTVSRGLGLGSRAAPCARSADVRVSAVHLARPRLHNSASLAHAQTRKKTRQCRTRICLRSLVLPERLWSTMLVHLRL</sequence>